<sequence length="290" mass="32479">MIKARRQRGIALISVLLITSLATLIVSDMLARQRLSLIGAANQLSQQQLWQLALSGEAWARGQLRDDWRDEPEPKRVHLGQRWAHATPTFDIDGGRIRIQVQDLSGRFNLGTLRTPNDRISRTRYLRLLKELGVPPHDPGRLPPVRGYDGKPLAWNDSSELMRLEGVDAATMQRLRPWVRTTPGALNLNTAPAEVLASLGELDLAQAVALVQARPAEGYKTVQEFLDSPTLKQHEINTQGLDVSSRYFQAVLDVELGDRQLRLISRLRIEPDGQVSVLQRTLAAPSRFSE</sequence>
<dbReference type="Gene3D" id="1.10.40.60">
    <property type="entry name" value="EpsJ-like"/>
    <property type="match status" value="1"/>
</dbReference>
<accession>A0A1Q8EJD4</accession>
<evidence type="ECO:0000313" key="4">
    <source>
        <dbReference type="Proteomes" id="UP000185578"/>
    </source>
</evidence>
<comment type="caution">
    <text evidence="3">The sequence shown here is derived from an EMBL/GenBank/DDBJ whole genome shotgun (WGS) entry which is preliminary data.</text>
</comment>
<evidence type="ECO:0000259" key="2">
    <source>
        <dbReference type="Pfam" id="PF03934"/>
    </source>
</evidence>
<dbReference type="InterPro" id="IPR049179">
    <property type="entry name" value="T2SSK_SAM-like_2nd"/>
</dbReference>
<name>A0A1Q8EJD4_9PSED</name>
<evidence type="ECO:0000256" key="1">
    <source>
        <dbReference type="PIRNR" id="PIRNR002786"/>
    </source>
</evidence>
<keyword evidence="1" id="KW-0813">Transport</keyword>
<keyword evidence="1" id="KW-0997">Cell inner membrane</keyword>
<reference evidence="3 4" key="1">
    <citation type="submission" date="2016-12" db="EMBL/GenBank/DDBJ databases">
        <authorList>
            <person name="Song W.-J."/>
            <person name="Kurnit D.M."/>
        </authorList>
    </citation>
    <scope>NUCLEOTIDE SEQUENCE [LARGE SCALE GENOMIC DNA]</scope>
    <source>
        <strain evidence="3 4">PCL1601</strain>
    </source>
</reference>
<dbReference type="GO" id="GO:0009306">
    <property type="term" value="P:protein secretion"/>
    <property type="evidence" value="ECO:0007669"/>
    <property type="project" value="InterPro"/>
</dbReference>
<keyword evidence="1" id="KW-0472">Membrane</keyword>
<protein>
    <recommendedName>
        <fullName evidence="1">Type II secretion system protein K</fullName>
    </recommendedName>
</protein>
<dbReference type="InterPro" id="IPR005628">
    <property type="entry name" value="GspK"/>
</dbReference>
<dbReference type="Proteomes" id="UP000185578">
    <property type="component" value="Unassembled WGS sequence"/>
</dbReference>
<gene>
    <name evidence="3" type="ORF">BTN82_24575</name>
</gene>
<dbReference type="OrthoDB" id="5293133at2"/>
<feature type="domain" description="T2SS protein K second SAM-like" evidence="2">
    <location>
        <begin position="186"/>
        <end position="243"/>
    </location>
</feature>
<dbReference type="Gene3D" id="3.30.1300.30">
    <property type="entry name" value="GSPII I/J protein-like"/>
    <property type="match status" value="1"/>
</dbReference>
<organism evidence="3 4">
    <name type="scientific">Pseudomonas chlororaphis</name>
    <dbReference type="NCBI Taxonomy" id="587753"/>
    <lineage>
        <taxon>Bacteria</taxon>
        <taxon>Pseudomonadati</taxon>
        <taxon>Pseudomonadota</taxon>
        <taxon>Gammaproteobacteria</taxon>
        <taxon>Pseudomonadales</taxon>
        <taxon>Pseudomonadaceae</taxon>
        <taxon>Pseudomonas</taxon>
    </lineage>
</organism>
<dbReference type="AlphaFoldDB" id="A0A1Q8EJD4"/>
<dbReference type="RefSeq" id="WP_075121666.1">
    <property type="nucleotide sequence ID" value="NZ_MSCT01000020.1"/>
</dbReference>
<dbReference type="Pfam" id="PF03934">
    <property type="entry name" value="T2SSK"/>
    <property type="match status" value="1"/>
</dbReference>
<comment type="similarity">
    <text evidence="1">Belongs to the GSP K family.</text>
</comment>
<dbReference type="PANTHER" id="PTHR38831">
    <property type="entry name" value="TYPE II SECRETION SYSTEM PROTEIN K"/>
    <property type="match status" value="1"/>
</dbReference>
<dbReference type="SUPFAM" id="SSF54523">
    <property type="entry name" value="Pili subunits"/>
    <property type="match status" value="1"/>
</dbReference>
<dbReference type="InterPro" id="IPR038072">
    <property type="entry name" value="GspK_central_sf"/>
</dbReference>
<evidence type="ECO:0000313" key="3">
    <source>
        <dbReference type="EMBL" id="OLF51918.1"/>
    </source>
</evidence>
<dbReference type="GO" id="GO:0005886">
    <property type="term" value="C:plasma membrane"/>
    <property type="evidence" value="ECO:0007669"/>
    <property type="project" value="UniProtKB-SubCell"/>
</dbReference>
<keyword evidence="1" id="KW-1003">Cell membrane</keyword>
<dbReference type="PANTHER" id="PTHR38831:SF1">
    <property type="entry name" value="TYPE II SECRETION SYSTEM PROTEIN K-RELATED"/>
    <property type="match status" value="1"/>
</dbReference>
<dbReference type="PIRSF" id="PIRSF002786">
    <property type="entry name" value="XcpX"/>
    <property type="match status" value="1"/>
</dbReference>
<proteinExistence type="inferred from homology"/>
<comment type="subcellular location">
    <subcellularLocation>
        <location evidence="1">Cell inner membrane</location>
    </subcellularLocation>
</comment>
<dbReference type="SUPFAM" id="SSF158544">
    <property type="entry name" value="GspK insert domain-like"/>
    <property type="match status" value="2"/>
</dbReference>
<dbReference type="InterPro" id="IPR045584">
    <property type="entry name" value="Pilin-like"/>
</dbReference>
<dbReference type="EMBL" id="MSCT01000020">
    <property type="protein sequence ID" value="OLF51918.1"/>
    <property type="molecule type" value="Genomic_DNA"/>
</dbReference>